<feature type="transmembrane region" description="Helical" evidence="1">
    <location>
        <begin position="42"/>
        <end position="63"/>
    </location>
</feature>
<accession>A0A2H0DYM3</accession>
<keyword evidence="1" id="KW-0812">Transmembrane</keyword>
<protein>
    <submittedName>
        <fullName evidence="2">Uncharacterized protein</fullName>
    </submittedName>
</protein>
<evidence type="ECO:0000256" key="1">
    <source>
        <dbReference type="SAM" id="Phobius"/>
    </source>
</evidence>
<sequence length="77" mass="8519">MSVEFGEKRSNQFLYTNNHPTGISGWLINKGFVSDNKSANKILIIIIGVILVIIFVILLLSFGGDKLPPETYLPAEI</sequence>
<dbReference type="AlphaFoldDB" id="A0A2H0DYM3"/>
<organism evidence="2 3">
    <name type="scientific">Candidatus Campbellbacteria bacterium CG22_combo_CG10-13_8_21_14_all_36_13</name>
    <dbReference type="NCBI Taxonomy" id="1974529"/>
    <lineage>
        <taxon>Bacteria</taxon>
        <taxon>Candidatus Campbelliibacteriota</taxon>
    </lineage>
</organism>
<dbReference type="EMBL" id="PCTT01000013">
    <property type="protein sequence ID" value="PIP87276.1"/>
    <property type="molecule type" value="Genomic_DNA"/>
</dbReference>
<keyword evidence="1" id="KW-1133">Transmembrane helix</keyword>
<reference evidence="2 3" key="1">
    <citation type="submission" date="2017-09" db="EMBL/GenBank/DDBJ databases">
        <title>Depth-based differentiation of microbial function through sediment-hosted aquifers and enrichment of novel symbionts in the deep terrestrial subsurface.</title>
        <authorList>
            <person name="Probst A.J."/>
            <person name="Ladd B."/>
            <person name="Jarett J.K."/>
            <person name="Geller-Mcgrath D.E."/>
            <person name="Sieber C.M."/>
            <person name="Emerson J.B."/>
            <person name="Anantharaman K."/>
            <person name="Thomas B.C."/>
            <person name="Malmstrom R."/>
            <person name="Stieglmeier M."/>
            <person name="Klingl A."/>
            <person name="Woyke T."/>
            <person name="Ryan C.M."/>
            <person name="Banfield J.F."/>
        </authorList>
    </citation>
    <scope>NUCLEOTIDE SEQUENCE [LARGE SCALE GENOMIC DNA]</scope>
    <source>
        <strain evidence="2">CG22_combo_CG10-13_8_21_14_all_36_13</strain>
    </source>
</reference>
<keyword evidence="1" id="KW-0472">Membrane</keyword>
<comment type="caution">
    <text evidence="2">The sequence shown here is derived from an EMBL/GenBank/DDBJ whole genome shotgun (WGS) entry which is preliminary data.</text>
</comment>
<evidence type="ECO:0000313" key="2">
    <source>
        <dbReference type="EMBL" id="PIP87276.1"/>
    </source>
</evidence>
<dbReference type="Proteomes" id="UP000231143">
    <property type="component" value="Unassembled WGS sequence"/>
</dbReference>
<proteinExistence type="predicted"/>
<gene>
    <name evidence="2" type="ORF">COW81_00980</name>
</gene>
<evidence type="ECO:0000313" key="3">
    <source>
        <dbReference type="Proteomes" id="UP000231143"/>
    </source>
</evidence>
<name>A0A2H0DYM3_9BACT</name>